<dbReference type="EMBL" id="BMXI01000014">
    <property type="protein sequence ID" value="GHC61285.1"/>
    <property type="molecule type" value="Genomic_DNA"/>
</dbReference>
<protein>
    <submittedName>
        <fullName evidence="2">Uncharacterized protein</fullName>
    </submittedName>
</protein>
<evidence type="ECO:0000313" key="3">
    <source>
        <dbReference type="Proteomes" id="UP000644507"/>
    </source>
</evidence>
<proteinExistence type="predicted"/>
<reference evidence="2" key="1">
    <citation type="journal article" date="2014" name="Int. J. Syst. Evol. Microbiol.">
        <title>Complete genome sequence of Corynebacterium casei LMG S-19264T (=DSM 44701T), isolated from a smear-ripened cheese.</title>
        <authorList>
            <consortium name="US DOE Joint Genome Institute (JGI-PGF)"/>
            <person name="Walter F."/>
            <person name="Albersmeier A."/>
            <person name="Kalinowski J."/>
            <person name="Ruckert C."/>
        </authorList>
    </citation>
    <scope>NUCLEOTIDE SEQUENCE</scope>
    <source>
        <strain evidence="2">KCTC 12988</strain>
    </source>
</reference>
<evidence type="ECO:0000256" key="1">
    <source>
        <dbReference type="SAM" id="MobiDB-lite"/>
    </source>
</evidence>
<feature type="region of interest" description="Disordered" evidence="1">
    <location>
        <begin position="70"/>
        <end position="92"/>
    </location>
</feature>
<gene>
    <name evidence="2" type="ORF">GCM10007100_30730</name>
</gene>
<accession>A0A918WN26</accession>
<reference evidence="2" key="2">
    <citation type="submission" date="2020-09" db="EMBL/GenBank/DDBJ databases">
        <authorList>
            <person name="Sun Q."/>
            <person name="Kim S."/>
        </authorList>
    </citation>
    <scope>NUCLEOTIDE SEQUENCE</scope>
    <source>
        <strain evidence="2">KCTC 12988</strain>
    </source>
</reference>
<keyword evidence="3" id="KW-1185">Reference proteome</keyword>
<sequence>MAGFDAPFFEKLWAACYSRYRRPVEGVLLPEDVTKERVVELWDRLMSRYPQLPGKPAFSAALLDEAYEGSRHQVRGERTENADPQRHHDPDDQRYEANLDLDKLQQRSADDSFVDREWNLLAPLLRPFGFATLGRKGIRDHDAEDVFIETFAELPRLKGSDQRAPIETISLFEEIIPLFTKMLQFRSIDWRRRQSALKNQPNTQHSYEDLTEEQENRRQFEDKSARVFGDPADLTFDRIYELCEEELTALEWELVFAIHVGQTHTMGELLDEKEILGKLALKPTDSTSKKRRVLNEHLHGALHKLAKVLQN</sequence>
<dbReference type="AlphaFoldDB" id="A0A918WN26"/>
<name>A0A918WN26_9BACT</name>
<dbReference type="RefSeq" id="WP_189571774.1">
    <property type="nucleotide sequence ID" value="NZ_BMXI01000014.1"/>
</dbReference>
<dbReference type="Proteomes" id="UP000644507">
    <property type="component" value="Unassembled WGS sequence"/>
</dbReference>
<comment type="caution">
    <text evidence="2">The sequence shown here is derived from an EMBL/GenBank/DDBJ whole genome shotgun (WGS) entry which is preliminary data.</text>
</comment>
<evidence type="ECO:0000313" key="2">
    <source>
        <dbReference type="EMBL" id="GHC61285.1"/>
    </source>
</evidence>
<organism evidence="2 3">
    <name type="scientific">Roseibacillus persicicus</name>
    <dbReference type="NCBI Taxonomy" id="454148"/>
    <lineage>
        <taxon>Bacteria</taxon>
        <taxon>Pseudomonadati</taxon>
        <taxon>Verrucomicrobiota</taxon>
        <taxon>Verrucomicrobiia</taxon>
        <taxon>Verrucomicrobiales</taxon>
        <taxon>Verrucomicrobiaceae</taxon>
        <taxon>Roseibacillus</taxon>
    </lineage>
</organism>